<name>A0A7X2P997_9FIRM</name>
<dbReference type="RefSeq" id="WP_154458499.1">
    <property type="nucleotide sequence ID" value="NZ_VUMV01000007.1"/>
</dbReference>
<dbReference type="PANTHER" id="PTHR47099:SF1">
    <property type="entry name" value="METHYLCOBAMIDE:COM METHYLTRANSFERASE MTBA"/>
    <property type="match status" value="1"/>
</dbReference>
<sequence>MLTARENMIETIEGGKPDRIVNQYEGIALLFHPFLFRSPLVPKGTEVKDAIPNAWGVYNAFPANTPGGFPVQDEEHVLVKDIDHWQDYVKVPDTNFTDEEWGKCQEMYDAVGDKAMKATFVAPGLFEQCHHMCKIDDTLMAMYESPDELHDMIKMLTEFELRIAEGICDHLHPEAIFHHDDWGSQKSTFMSPAMFEEFFVEPYKQIYGYYHDHGVKYVFHHSDSYAATLVPDMIEMGINVWQGCFSTNDIPKLLKETQGKITFMGGIENHLVDFDGWTEENNEAVIRKTLAEDGTKYFIPCIAQGGPGSVYPGVYKSMSDIIDKINTEKYGFTQEQLEAAREPIQIMF</sequence>
<comment type="caution">
    <text evidence="2">The sequence shown here is derived from an EMBL/GenBank/DDBJ whole genome shotgun (WGS) entry which is preliminary data.</text>
</comment>
<protein>
    <submittedName>
        <fullName evidence="2">Uroporphyrinogen decarboxylase</fullName>
    </submittedName>
</protein>
<evidence type="ECO:0000313" key="2">
    <source>
        <dbReference type="EMBL" id="MST82589.1"/>
    </source>
</evidence>
<dbReference type="GO" id="GO:0006779">
    <property type="term" value="P:porphyrin-containing compound biosynthetic process"/>
    <property type="evidence" value="ECO:0007669"/>
    <property type="project" value="InterPro"/>
</dbReference>
<dbReference type="InterPro" id="IPR000257">
    <property type="entry name" value="Uroporphyrinogen_deCOase"/>
</dbReference>
<dbReference type="PANTHER" id="PTHR47099">
    <property type="entry name" value="METHYLCOBAMIDE:COM METHYLTRANSFERASE MTBA"/>
    <property type="match status" value="1"/>
</dbReference>
<evidence type="ECO:0000259" key="1">
    <source>
        <dbReference type="Pfam" id="PF01208"/>
    </source>
</evidence>
<accession>A0A7X2P997</accession>
<organism evidence="2 3">
    <name type="scientific">Bilifractor porci</name>
    <dbReference type="NCBI Taxonomy" id="2606636"/>
    <lineage>
        <taxon>Bacteria</taxon>
        <taxon>Bacillati</taxon>
        <taxon>Bacillota</taxon>
        <taxon>Clostridia</taxon>
        <taxon>Lachnospirales</taxon>
        <taxon>Lachnospiraceae</taxon>
        <taxon>Bilifractor</taxon>
    </lineage>
</organism>
<dbReference type="InterPro" id="IPR052024">
    <property type="entry name" value="Methanogen_methyltrans"/>
</dbReference>
<dbReference type="InterPro" id="IPR038071">
    <property type="entry name" value="UROD/MetE-like_sf"/>
</dbReference>
<dbReference type="Gene3D" id="3.20.20.210">
    <property type="match status" value="1"/>
</dbReference>
<reference evidence="2 3" key="1">
    <citation type="submission" date="2019-08" db="EMBL/GenBank/DDBJ databases">
        <title>In-depth cultivation of the pig gut microbiome towards novel bacterial diversity and tailored functional studies.</title>
        <authorList>
            <person name="Wylensek D."/>
            <person name="Hitch T.C.A."/>
            <person name="Clavel T."/>
        </authorList>
    </citation>
    <scope>NUCLEOTIDE SEQUENCE [LARGE SCALE GENOMIC DNA]</scope>
    <source>
        <strain evidence="2 3">Oil+RF-744-WCA-WT-13</strain>
    </source>
</reference>
<evidence type="ECO:0000313" key="3">
    <source>
        <dbReference type="Proteomes" id="UP000466864"/>
    </source>
</evidence>
<dbReference type="SUPFAM" id="SSF51726">
    <property type="entry name" value="UROD/MetE-like"/>
    <property type="match status" value="1"/>
</dbReference>
<feature type="domain" description="Uroporphyrinogen decarboxylase (URO-D)" evidence="1">
    <location>
        <begin position="130"/>
        <end position="298"/>
    </location>
</feature>
<dbReference type="EMBL" id="VUMV01000007">
    <property type="protein sequence ID" value="MST82589.1"/>
    <property type="molecule type" value="Genomic_DNA"/>
</dbReference>
<gene>
    <name evidence="2" type="ORF">FYJ60_09695</name>
</gene>
<dbReference type="Pfam" id="PF01208">
    <property type="entry name" value="URO-D"/>
    <property type="match status" value="1"/>
</dbReference>
<dbReference type="AlphaFoldDB" id="A0A7X2P997"/>
<dbReference type="GO" id="GO:0004853">
    <property type="term" value="F:uroporphyrinogen decarboxylase activity"/>
    <property type="evidence" value="ECO:0007669"/>
    <property type="project" value="InterPro"/>
</dbReference>
<keyword evidence="3" id="KW-1185">Reference proteome</keyword>
<dbReference type="Proteomes" id="UP000466864">
    <property type="component" value="Unassembled WGS sequence"/>
</dbReference>
<proteinExistence type="predicted"/>